<dbReference type="Proteomes" id="UP001596028">
    <property type="component" value="Unassembled WGS sequence"/>
</dbReference>
<gene>
    <name evidence="2" type="ORF">ACFO3S_25910</name>
</gene>
<dbReference type="EMBL" id="JBHSEP010000029">
    <property type="protein sequence ID" value="MFC4601700.1"/>
    <property type="molecule type" value="Genomic_DNA"/>
</dbReference>
<dbReference type="RefSeq" id="WP_378102107.1">
    <property type="nucleotide sequence ID" value="NZ_JBHSEP010000029.1"/>
</dbReference>
<feature type="transmembrane region" description="Helical" evidence="1">
    <location>
        <begin position="137"/>
        <end position="158"/>
    </location>
</feature>
<name>A0ABV9FLI8_9BACL</name>
<evidence type="ECO:0000313" key="3">
    <source>
        <dbReference type="Proteomes" id="UP001596028"/>
    </source>
</evidence>
<proteinExistence type="predicted"/>
<evidence type="ECO:0000256" key="1">
    <source>
        <dbReference type="SAM" id="Phobius"/>
    </source>
</evidence>
<keyword evidence="1" id="KW-0812">Transmembrane</keyword>
<keyword evidence="1" id="KW-1133">Transmembrane helix</keyword>
<keyword evidence="1" id="KW-0472">Membrane</keyword>
<feature type="transmembrane region" description="Helical" evidence="1">
    <location>
        <begin position="52"/>
        <end position="74"/>
    </location>
</feature>
<protein>
    <recommendedName>
        <fullName evidence="4">ABC transporter permease</fullName>
    </recommendedName>
</protein>
<organism evidence="2 3">
    <name type="scientific">Cohnella hongkongensis</name>
    <dbReference type="NCBI Taxonomy" id="178337"/>
    <lineage>
        <taxon>Bacteria</taxon>
        <taxon>Bacillati</taxon>
        <taxon>Bacillota</taxon>
        <taxon>Bacilli</taxon>
        <taxon>Bacillales</taxon>
        <taxon>Paenibacillaceae</taxon>
        <taxon>Cohnella</taxon>
    </lineage>
</organism>
<evidence type="ECO:0000313" key="2">
    <source>
        <dbReference type="EMBL" id="MFC4601700.1"/>
    </source>
</evidence>
<sequence>MNRVKGIVKAHLTDLWSWTMLPWLILGFSFAVNLVIGSLVEEVIITGGLTSIYIYMMVLGIVSLGQTFPFLIGFGARRKDYFLGTAATISLISAASAVVLMLLGYVERATSYWGIDLRFFNVPYVTDGPLAEQFEQFWIFFNAMLHLFFLGFAIAAVYRKFGRNGLFAVFIVLGLALTVAFYAITHYDRWGSLLSWAQGISVLELANGMLVLTLLYVVLSYALLRKATT</sequence>
<feature type="transmembrane region" description="Helical" evidence="1">
    <location>
        <begin position="205"/>
        <end position="224"/>
    </location>
</feature>
<feature type="transmembrane region" description="Helical" evidence="1">
    <location>
        <begin position="165"/>
        <end position="185"/>
    </location>
</feature>
<reference evidence="3" key="1">
    <citation type="journal article" date="2019" name="Int. J. Syst. Evol. Microbiol.">
        <title>The Global Catalogue of Microorganisms (GCM) 10K type strain sequencing project: providing services to taxonomists for standard genome sequencing and annotation.</title>
        <authorList>
            <consortium name="The Broad Institute Genomics Platform"/>
            <consortium name="The Broad Institute Genome Sequencing Center for Infectious Disease"/>
            <person name="Wu L."/>
            <person name="Ma J."/>
        </authorList>
    </citation>
    <scope>NUCLEOTIDE SEQUENCE [LARGE SCALE GENOMIC DNA]</scope>
    <source>
        <strain evidence="3">CCUG 49571</strain>
    </source>
</reference>
<feature type="transmembrane region" description="Helical" evidence="1">
    <location>
        <begin position="81"/>
        <end position="106"/>
    </location>
</feature>
<evidence type="ECO:0008006" key="4">
    <source>
        <dbReference type="Google" id="ProtNLM"/>
    </source>
</evidence>
<comment type="caution">
    <text evidence="2">The sequence shown here is derived from an EMBL/GenBank/DDBJ whole genome shotgun (WGS) entry which is preliminary data.</text>
</comment>
<accession>A0ABV9FLI8</accession>
<keyword evidence="3" id="KW-1185">Reference proteome</keyword>
<feature type="transmembrane region" description="Helical" evidence="1">
    <location>
        <begin position="21"/>
        <end position="40"/>
    </location>
</feature>